<name>A0A143PM11_LUTPR</name>
<dbReference type="STRING" id="1855912.LuPra_02020"/>
<feature type="compositionally biased region" description="Low complexity" evidence="2">
    <location>
        <begin position="112"/>
        <end position="122"/>
    </location>
</feature>
<evidence type="ECO:0000313" key="5">
    <source>
        <dbReference type="Proteomes" id="UP000076079"/>
    </source>
</evidence>
<dbReference type="AlphaFoldDB" id="A0A143PM11"/>
<keyword evidence="4" id="KW-0378">Hydrolase</keyword>
<dbReference type="InterPro" id="IPR006175">
    <property type="entry name" value="YjgF/YER057c/UK114"/>
</dbReference>
<evidence type="ECO:0000256" key="3">
    <source>
        <dbReference type="SAM" id="Phobius"/>
    </source>
</evidence>
<organism evidence="4 5">
    <name type="scientific">Luteitalea pratensis</name>
    <dbReference type="NCBI Taxonomy" id="1855912"/>
    <lineage>
        <taxon>Bacteria</taxon>
        <taxon>Pseudomonadati</taxon>
        <taxon>Acidobacteriota</taxon>
        <taxon>Vicinamibacteria</taxon>
        <taxon>Vicinamibacterales</taxon>
        <taxon>Vicinamibacteraceae</taxon>
        <taxon>Luteitalea</taxon>
    </lineage>
</organism>
<feature type="region of interest" description="Disordered" evidence="2">
    <location>
        <begin position="86"/>
        <end position="131"/>
    </location>
</feature>
<gene>
    <name evidence="4" type="primary">ridA_2</name>
    <name evidence="4" type="ORF">LuPra_02020</name>
</gene>
<accession>A0A143PM11</accession>
<evidence type="ECO:0000256" key="2">
    <source>
        <dbReference type="SAM" id="MobiDB-lite"/>
    </source>
</evidence>
<dbReference type="Gene3D" id="3.30.1330.40">
    <property type="entry name" value="RutC-like"/>
    <property type="match status" value="3"/>
</dbReference>
<proteinExistence type="inferred from homology"/>
<dbReference type="InterPro" id="IPR035959">
    <property type="entry name" value="RutC-like_sf"/>
</dbReference>
<sequence>MPNVEGQATVDVGGRPRVAVGLCPTVSLDLRSGDDGRTKSGRYTRWMSDGWRSITVCRTKSGSYAALAALAAVLLLAAPVLSQPAPRPLPTPPRPAAPRQVTPEPAPPAAPAPAVRRTVTPTGAPTGRPYSPGVMVGQSLYISGQLGLPGTGATPAAMDLQARQAMDGVGAVLKAAGLGFEHLVKCHVYLANMDDYVAMNAAYASYFTERVPARTTVQAVALPSTAGIEVSCIAYSDLAGITVVHPPAGSLPTPLGPYSPAVWAGDTLYLSGMGGQDPATKTVSDAVEGQVTQTVANVTTTLKAAGLSLTDAVAVQAYATRGDEATALASSLTDALGRAQGSPARGLVVLPRLPGQIRAELTFVAVKPAVARRTTMQQMNDVSAESTQVGPVLYAAPRPGATGDDVTTQARAAFRALQQSVKMAGFDWRDVAVVHVYLTDIADLPRTNTVFAELFPTDPPARVTIQVHPQGKERIRLGLVAAK</sequence>
<dbReference type="GO" id="GO:0019239">
    <property type="term" value="F:deaminase activity"/>
    <property type="evidence" value="ECO:0007669"/>
    <property type="project" value="TreeGrafter"/>
</dbReference>
<dbReference type="GO" id="GO:0005829">
    <property type="term" value="C:cytosol"/>
    <property type="evidence" value="ECO:0007669"/>
    <property type="project" value="TreeGrafter"/>
</dbReference>
<reference evidence="4 5" key="1">
    <citation type="journal article" date="2016" name="Genome Announc.">
        <title>First Complete Genome Sequence of a Subdivision 6 Acidobacterium Strain.</title>
        <authorList>
            <person name="Huang S."/>
            <person name="Vieira S."/>
            <person name="Bunk B."/>
            <person name="Riedel T."/>
            <person name="Sproer C."/>
            <person name="Overmann J."/>
        </authorList>
    </citation>
    <scope>NUCLEOTIDE SEQUENCE [LARGE SCALE GENOMIC DNA]</scope>
    <source>
        <strain evidence="5">DSM 100886 HEG_-6_39</strain>
    </source>
</reference>
<dbReference type="KEGG" id="abac:LuPra_02020"/>
<comment type="similarity">
    <text evidence="1">Belongs to the RutC family.</text>
</comment>
<feature type="transmembrane region" description="Helical" evidence="3">
    <location>
        <begin position="62"/>
        <end position="81"/>
    </location>
</feature>
<dbReference type="CDD" id="cd00448">
    <property type="entry name" value="YjgF_YER057c_UK114_family"/>
    <property type="match status" value="3"/>
</dbReference>
<dbReference type="Pfam" id="PF01042">
    <property type="entry name" value="Ribonuc_L-PSP"/>
    <property type="match status" value="3"/>
</dbReference>
<dbReference type="EMBL" id="CP015136">
    <property type="protein sequence ID" value="AMY08814.1"/>
    <property type="molecule type" value="Genomic_DNA"/>
</dbReference>
<evidence type="ECO:0000313" key="4">
    <source>
        <dbReference type="EMBL" id="AMY08814.1"/>
    </source>
</evidence>
<reference evidence="5" key="2">
    <citation type="submission" date="2016-04" db="EMBL/GenBank/DDBJ databases">
        <title>First Complete Genome Sequence of a Subdivision 6 Acidobacterium.</title>
        <authorList>
            <person name="Huang S."/>
            <person name="Vieira S."/>
            <person name="Bunk B."/>
            <person name="Riedel T."/>
            <person name="Sproeer C."/>
            <person name="Overmann J."/>
        </authorList>
    </citation>
    <scope>NUCLEOTIDE SEQUENCE [LARGE SCALE GENOMIC DNA]</scope>
    <source>
        <strain evidence="5">DSM 100886 HEG_-6_39</strain>
    </source>
</reference>
<dbReference type="EC" id="3.5.4.-" evidence="4"/>
<dbReference type="SUPFAM" id="SSF55298">
    <property type="entry name" value="YjgF-like"/>
    <property type="match status" value="3"/>
</dbReference>
<dbReference type="PANTHER" id="PTHR11803">
    <property type="entry name" value="2-IMINOBUTANOATE/2-IMINOPROPANOATE DEAMINASE RIDA"/>
    <property type="match status" value="1"/>
</dbReference>
<protein>
    <submittedName>
        <fullName evidence="4">Enamine/imine deaminase</fullName>
        <ecNumber evidence="4">3.5.4.-</ecNumber>
    </submittedName>
</protein>
<dbReference type="PANTHER" id="PTHR11803:SF58">
    <property type="entry name" value="PROTEIN HMF1-RELATED"/>
    <property type="match status" value="1"/>
</dbReference>
<keyword evidence="3" id="KW-1133">Transmembrane helix</keyword>
<keyword evidence="3" id="KW-0472">Membrane</keyword>
<feature type="compositionally biased region" description="Pro residues" evidence="2">
    <location>
        <begin position="86"/>
        <end position="96"/>
    </location>
</feature>
<dbReference type="Proteomes" id="UP000076079">
    <property type="component" value="Chromosome"/>
</dbReference>
<keyword evidence="3" id="KW-0812">Transmembrane</keyword>
<evidence type="ECO:0000256" key="1">
    <source>
        <dbReference type="ARBA" id="ARBA00010552"/>
    </source>
</evidence>
<keyword evidence="5" id="KW-1185">Reference proteome</keyword>